<dbReference type="SMART" id="SM00575">
    <property type="entry name" value="ZnF_PMZ"/>
    <property type="match status" value="1"/>
</dbReference>
<evidence type="ECO:0000313" key="8">
    <source>
        <dbReference type="Proteomes" id="UP000626092"/>
    </source>
</evidence>
<keyword evidence="8" id="KW-1185">Reference proteome</keyword>
<keyword evidence="1" id="KW-0479">Metal-binding</keyword>
<evidence type="ECO:0000256" key="5">
    <source>
        <dbReference type="SAM" id="MobiDB-lite"/>
    </source>
</evidence>
<dbReference type="AlphaFoldDB" id="A0A834L675"/>
<dbReference type="Pfam" id="PF04434">
    <property type="entry name" value="SWIM"/>
    <property type="match status" value="1"/>
</dbReference>
<evidence type="ECO:0000256" key="1">
    <source>
        <dbReference type="ARBA" id="ARBA00022723"/>
    </source>
</evidence>
<protein>
    <recommendedName>
        <fullName evidence="6">SWIM-type domain-containing protein</fullName>
    </recommendedName>
</protein>
<keyword evidence="3" id="KW-0862">Zinc</keyword>
<comment type="caution">
    <text evidence="7">The sequence shown here is derived from an EMBL/GenBank/DDBJ whole genome shotgun (WGS) entry which is preliminary data.</text>
</comment>
<gene>
    <name evidence="7" type="ORF">RHSIM_Rhsim13G0231800</name>
</gene>
<dbReference type="EMBL" id="WJXA01000013">
    <property type="protein sequence ID" value="KAF7119487.1"/>
    <property type="molecule type" value="Genomic_DNA"/>
</dbReference>
<dbReference type="Proteomes" id="UP000626092">
    <property type="component" value="Unassembled WGS sequence"/>
</dbReference>
<dbReference type="InterPro" id="IPR007527">
    <property type="entry name" value="Znf_SWIM"/>
</dbReference>
<dbReference type="PANTHER" id="PTHR31973:SF157">
    <property type="entry name" value="SWIM-TYPE DOMAIN-CONTAINING PROTEIN"/>
    <property type="match status" value="1"/>
</dbReference>
<dbReference type="Pfam" id="PF10551">
    <property type="entry name" value="MULE"/>
    <property type="match status" value="1"/>
</dbReference>
<dbReference type="PROSITE" id="PS50966">
    <property type="entry name" value="ZF_SWIM"/>
    <property type="match status" value="1"/>
</dbReference>
<evidence type="ECO:0000256" key="2">
    <source>
        <dbReference type="ARBA" id="ARBA00022771"/>
    </source>
</evidence>
<sequence length="991" mass="112391">MALVDKTMFCFCHWGGVNEIGSDGSVTYEGGTTEQFLVKSGITFNEFKNLVFDRLGIEPLHKLLHFTVKFSQKQLIRLKDQEGVDHLIQFNDDFAHVYVTNDEKALTLKPVMDHTMLLVECTAPVMEHIAPVVECIAPVVTRKRRKVVEVEPNETQSGEEDHASENHSASASVTTSCNDVALLAPTAWDEAIVGEGQAFENPDAFRQAVFKYANAKKFPYKYTSNTSKYMLVRCCIDGCQFKLTASHEASTNLFSIKKFVDRHSHSLTDQTNYKPQFRGKMVSSIIKEENLDCPKLPRELCNDSLKNFSIPLTYLQAWRVKEKVKKELEGELEDLFKLIPGFCNRLIELMPGTVATWSSKEDNTFKRLFVAYGCSIGGFHAGCRPLIFVDVRRLSGPPEGSLVVASSLDADNGMYPLAYGVVTSEDEDDWLWFLQQLKLVVRDREVVIVSDRNEIILSSVDNIFGADNHAHCYRHVQEIFNDYIDTNHDFKLKSQGKETACRYLNEIAFARTLEAYNNNLTKMRMFRRELYNWVIASGPEHWCNALFKKPRWDWLNSKLAESFSAWSEEESMLQVPKMMEAHCKRLSEILVNKKNELGNWKFPFGPNIVDKVCENQKVGHDLVATCQSVAEFEVQEQRLGKVLVNLKFSTCTCLEWQMTGIPCPHACRAIALAHFDVYEWVAAWYKKEVQELIYAETMCDVSNLELRCPNEVDTDGFPKEENGDFVLSPRPPIIKKRPGRPRKNPIKPEVRRVKCDIRCSRCNGVGHNRKTCKVVGFQFWNTKFDCTDVNLALCSIGDYTSYNLVYALVATKVHSLNIILWHFLCVAKKFQCTGVVISMNSIAATKQGLMSAAADTFLEWALAAAAAPDERYIVVGILVLWDLRLHWNRAHFGGVQHAISQMIEMIMQISVSVKYSVANSSNGAAEDNLFPAHPRPADEYIWAQDGQVMSQCTNRCEAQIIIVDAGWRLGSWRIQGWCSLGDSGHWWSGSA</sequence>
<evidence type="ECO:0000256" key="4">
    <source>
        <dbReference type="PROSITE-ProRule" id="PRU00325"/>
    </source>
</evidence>
<organism evidence="7 8">
    <name type="scientific">Rhododendron simsii</name>
    <name type="common">Sims's rhododendron</name>
    <dbReference type="NCBI Taxonomy" id="118357"/>
    <lineage>
        <taxon>Eukaryota</taxon>
        <taxon>Viridiplantae</taxon>
        <taxon>Streptophyta</taxon>
        <taxon>Embryophyta</taxon>
        <taxon>Tracheophyta</taxon>
        <taxon>Spermatophyta</taxon>
        <taxon>Magnoliopsida</taxon>
        <taxon>eudicotyledons</taxon>
        <taxon>Gunneridae</taxon>
        <taxon>Pentapetalae</taxon>
        <taxon>asterids</taxon>
        <taxon>Ericales</taxon>
        <taxon>Ericaceae</taxon>
        <taxon>Ericoideae</taxon>
        <taxon>Rhodoreae</taxon>
        <taxon>Rhododendron</taxon>
    </lineage>
</organism>
<name>A0A834L675_RHOSS</name>
<dbReference type="InterPro" id="IPR004332">
    <property type="entry name" value="Transposase_MuDR"/>
</dbReference>
<evidence type="ECO:0000259" key="6">
    <source>
        <dbReference type="PROSITE" id="PS50966"/>
    </source>
</evidence>
<dbReference type="PANTHER" id="PTHR31973">
    <property type="entry name" value="POLYPROTEIN, PUTATIVE-RELATED"/>
    <property type="match status" value="1"/>
</dbReference>
<accession>A0A834L675</accession>
<evidence type="ECO:0000256" key="3">
    <source>
        <dbReference type="ARBA" id="ARBA00022833"/>
    </source>
</evidence>
<keyword evidence="2 4" id="KW-0863">Zinc-finger</keyword>
<feature type="domain" description="SWIM-type" evidence="6">
    <location>
        <begin position="642"/>
        <end position="674"/>
    </location>
</feature>
<dbReference type="InterPro" id="IPR006564">
    <property type="entry name" value="Znf_PMZ"/>
</dbReference>
<reference evidence="7" key="1">
    <citation type="submission" date="2019-11" db="EMBL/GenBank/DDBJ databases">
        <authorList>
            <person name="Liu Y."/>
            <person name="Hou J."/>
            <person name="Li T.-Q."/>
            <person name="Guan C.-H."/>
            <person name="Wu X."/>
            <person name="Wu H.-Z."/>
            <person name="Ling F."/>
            <person name="Zhang R."/>
            <person name="Shi X.-G."/>
            <person name="Ren J.-P."/>
            <person name="Chen E.-F."/>
            <person name="Sun J.-M."/>
        </authorList>
    </citation>
    <scope>NUCLEOTIDE SEQUENCE</scope>
    <source>
        <strain evidence="7">Adult_tree_wgs_1</strain>
        <tissue evidence="7">Leaves</tissue>
    </source>
</reference>
<evidence type="ECO:0000313" key="7">
    <source>
        <dbReference type="EMBL" id="KAF7119487.1"/>
    </source>
</evidence>
<dbReference type="InterPro" id="IPR018289">
    <property type="entry name" value="MULE_transposase_dom"/>
</dbReference>
<dbReference type="GO" id="GO:0008270">
    <property type="term" value="F:zinc ion binding"/>
    <property type="evidence" value="ECO:0007669"/>
    <property type="project" value="UniProtKB-KW"/>
</dbReference>
<dbReference type="OrthoDB" id="1614215at2759"/>
<feature type="region of interest" description="Disordered" evidence="5">
    <location>
        <begin position="149"/>
        <end position="171"/>
    </location>
</feature>
<proteinExistence type="predicted"/>
<dbReference type="Pfam" id="PF03108">
    <property type="entry name" value="DBD_Tnp_Mut"/>
    <property type="match status" value="1"/>
</dbReference>